<keyword evidence="3" id="KW-1185">Reference proteome</keyword>
<feature type="chain" id="PRO_5020895753" evidence="1">
    <location>
        <begin position="26"/>
        <end position="94"/>
    </location>
</feature>
<dbReference type="EMBL" id="RYFI01000007">
    <property type="protein sequence ID" value="RXF73782.1"/>
    <property type="molecule type" value="Genomic_DNA"/>
</dbReference>
<sequence>MMSVKLGRWVVAAALATAVAVPVGAAPAFAQDDGVSVTIRKAPSYLNTRTTPNPGSASPAARATSAQYQPFFQQRNSISFARYPLPATFDLPGY</sequence>
<evidence type="ECO:0000256" key="1">
    <source>
        <dbReference type="SAM" id="SignalP"/>
    </source>
</evidence>
<organism evidence="2 3">
    <name type="scientific">Hansschlegelia zhihuaiae</name>
    <dbReference type="NCBI Taxonomy" id="405005"/>
    <lineage>
        <taxon>Bacteria</taxon>
        <taxon>Pseudomonadati</taxon>
        <taxon>Pseudomonadota</taxon>
        <taxon>Alphaproteobacteria</taxon>
        <taxon>Hyphomicrobiales</taxon>
        <taxon>Methylopilaceae</taxon>
        <taxon>Hansschlegelia</taxon>
    </lineage>
</organism>
<reference evidence="2 3" key="1">
    <citation type="submission" date="2018-12" db="EMBL/GenBank/DDBJ databases">
        <title>bacterium Hansschlegelia zhihuaiae S113.</title>
        <authorList>
            <person name="He J."/>
        </authorList>
    </citation>
    <scope>NUCLEOTIDE SEQUENCE [LARGE SCALE GENOMIC DNA]</scope>
    <source>
        <strain evidence="2 3">S 113</strain>
    </source>
</reference>
<name>A0A4V1KJD2_9HYPH</name>
<gene>
    <name evidence="2" type="ORF">EK403_09365</name>
</gene>
<dbReference type="AlphaFoldDB" id="A0A4V1KJD2"/>
<evidence type="ECO:0000313" key="2">
    <source>
        <dbReference type="EMBL" id="RXF73782.1"/>
    </source>
</evidence>
<feature type="signal peptide" evidence="1">
    <location>
        <begin position="1"/>
        <end position="25"/>
    </location>
</feature>
<comment type="caution">
    <text evidence="2">The sequence shown here is derived from an EMBL/GenBank/DDBJ whole genome shotgun (WGS) entry which is preliminary data.</text>
</comment>
<dbReference type="Proteomes" id="UP000289708">
    <property type="component" value="Unassembled WGS sequence"/>
</dbReference>
<dbReference type="OrthoDB" id="8138536at2"/>
<accession>A0A4V1KJD2</accession>
<proteinExistence type="predicted"/>
<evidence type="ECO:0000313" key="3">
    <source>
        <dbReference type="Proteomes" id="UP000289708"/>
    </source>
</evidence>
<dbReference type="RefSeq" id="WP_128777227.1">
    <property type="nucleotide sequence ID" value="NZ_RYFI01000007.1"/>
</dbReference>
<keyword evidence="1" id="KW-0732">Signal</keyword>
<protein>
    <submittedName>
        <fullName evidence="2">Uncharacterized protein</fullName>
    </submittedName>
</protein>